<dbReference type="Proteomes" id="UP000032748">
    <property type="component" value="Chromosome"/>
</dbReference>
<dbReference type="EMBL" id="CP011110">
    <property type="protein sequence ID" value="AKA22671.1"/>
    <property type="molecule type" value="Genomic_DNA"/>
</dbReference>
<accession>A0A0D5XUB7</accession>
<reference evidence="2 3" key="1">
    <citation type="journal article" date="2015" name="Mol. Plant Microbe Interact.">
        <title>Comparative Genomic Analysis of Pseudomonas chlororaphis PCL1606 Reveals New Insight into Antifungal Compounds Involved in Biocontrol.</title>
        <authorList>
            <person name="Calderon C.E."/>
            <person name="Ramos C."/>
            <person name="de Vicente A."/>
            <person name="Cazorla F.M."/>
        </authorList>
    </citation>
    <scope>NUCLEOTIDE SEQUENCE [LARGE SCALE GENOMIC DNA]</scope>
    <source>
        <strain evidence="2 3">PCL1606</strain>
    </source>
</reference>
<keyword evidence="1" id="KW-0812">Transmembrane</keyword>
<feature type="transmembrane region" description="Helical" evidence="1">
    <location>
        <begin position="28"/>
        <end position="50"/>
    </location>
</feature>
<gene>
    <name evidence="2" type="ORF">PCL1606_12160</name>
</gene>
<proteinExistence type="predicted"/>
<evidence type="ECO:0000313" key="2">
    <source>
        <dbReference type="EMBL" id="AKA22671.1"/>
    </source>
</evidence>
<evidence type="ECO:0000256" key="1">
    <source>
        <dbReference type="SAM" id="Phobius"/>
    </source>
</evidence>
<dbReference type="PATRIC" id="fig|587753.10.peg.1209"/>
<keyword evidence="1" id="KW-0472">Membrane</keyword>
<name>A0A0D5XUB7_9PSED</name>
<protein>
    <submittedName>
        <fullName evidence="2">Uncharacterized protein</fullName>
    </submittedName>
</protein>
<dbReference type="AlphaFoldDB" id="A0A0D5XUB7"/>
<organism evidence="2 3">
    <name type="scientific">Pseudomonas chlororaphis</name>
    <dbReference type="NCBI Taxonomy" id="587753"/>
    <lineage>
        <taxon>Bacteria</taxon>
        <taxon>Pseudomonadati</taxon>
        <taxon>Pseudomonadota</taxon>
        <taxon>Gammaproteobacteria</taxon>
        <taxon>Pseudomonadales</taxon>
        <taxon>Pseudomonadaceae</taxon>
        <taxon>Pseudomonas</taxon>
    </lineage>
</organism>
<keyword evidence="1" id="KW-1133">Transmembrane helix</keyword>
<sequence length="54" mass="5716">MPAIAVHQAHRIACIAGKPAPTKEAITIAFSVTVLILFGAFSNSVEVIFLSHLI</sequence>
<evidence type="ECO:0000313" key="3">
    <source>
        <dbReference type="Proteomes" id="UP000032748"/>
    </source>
</evidence>
<dbReference type="KEGG" id="pcz:PCL1606_12160"/>